<dbReference type="Gene3D" id="3.10.620.30">
    <property type="match status" value="1"/>
</dbReference>
<dbReference type="InterPro" id="IPR002931">
    <property type="entry name" value="Transglutaminase-like"/>
</dbReference>
<dbReference type="STRING" id="1526658.BHK69_23815"/>
<evidence type="ECO:0000313" key="2">
    <source>
        <dbReference type="EMBL" id="AOO83063.1"/>
    </source>
</evidence>
<evidence type="ECO:0000259" key="1">
    <source>
        <dbReference type="SMART" id="SM00460"/>
    </source>
</evidence>
<dbReference type="RefSeq" id="WP_069692265.1">
    <property type="nucleotide sequence ID" value="NZ_CP017147.1"/>
</dbReference>
<dbReference type="InterPro" id="IPR013589">
    <property type="entry name" value="Bac_transglu_N"/>
</dbReference>
<dbReference type="Pfam" id="PF08379">
    <property type="entry name" value="Bact_transglu_N"/>
    <property type="match status" value="1"/>
</dbReference>
<dbReference type="OrthoDB" id="9804023at2"/>
<sequence>MRIRISHSIAYAYAEPARHITQILRLTPRDHDGQHVMSWRIEPTVDGRLRAGQDPYGNLIHTFSADGPIATLAIQVSGLIETTDLAGVVRGGIERVPPEVFRRDTLLSVPDEALRSFALETTREAGTPLARMHALMDTLHEEMTCQEPADRTGIGAAAAFAARKGIAQDLAHVFMACARHLGVPARYVSGYVAESPSLPHASGAHAWAEVHLDDYGWIGFDCANGLCPIDTHVRVASGLDYSDAAPVRGARKGGDGERLSVVVSARQAAGFQANQ</sequence>
<name>A0A1D7U6R2_9HYPH</name>
<dbReference type="SUPFAM" id="SSF54001">
    <property type="entry name" value="Cysteine proteinases"/>
    <property type="match status" value="1"/>
</dbReference>
<gene>
    <name evidence="2" type="ORF">BHK69_23815</name>
</gene>
<dbReference type="PANTHER" id="PTHR33490">
    <property type="entry name" value="BLR5614 PROTEIN-RELATED"/>
    <property type="match status" value="1"/>
</dbReference>
<proteinExistence type="predicted"/>
<dbReference type="Pfam" id="PF01841">
    <property type="entry name" value="Transglut_core"/>
    <property type="match status" value="1"/>
</dbReference>
<dbReference type="KEGG" id="bvv:BHK69_23815"/>
<dbReference type="PANTHER" id="PTHR33490:SF6">
    <property type="entry name" value="SLL1049 PROTEIN"/>
    <property type="match status" value="1"/>
</dbReference>
<organism evidence="2 3">
    <name type="scientific">Bosea vaviloviae</name>
    <dbReference type="NCBI Taxonomy" id="1526658"/>
    <lineage>
        <taxon>Bacteria</taxon>
        <taxon>Pseudomonadati</taxon>
        <taxon>Pseudomonadota</taxon>
        <taxon>Alphaproteobacteria</taxon>
        <taxon>Hyphomicrobiales</taxon>
        <taxon>Boseaceae</taxon>
        <taxon>Bosea</taxon>
    </lineage>
</organism>
<dbReference type="Proteomes" id="UP000094969">
    <property type="component" value="Chromosome"/>
</dbReference>
<dbReference type="InterPro" id="IPR038765">
    <property type="entry name" value="Papain-like_cys_pep_sf"/>
</dbReference>
<protein>
    <recommendedName>
        <fullName evidence="1">Transglutaminase-like domain-containing protein</fullName>
    </recommendedName>
</protein>
<reference evidence="2 3" key="1">
    <citation type="journal article" date="2015" name="Antonie Van Leeuwenhoek">
        <title>Bosea vaviloviae sp. nov., a new species of slow-growing rhizobia isolated from nodules of the relict species Vavilovia formosa (Stev.) Fed.</title>
        <authorList>
            <person name="Safronova V.I."/>
            <person name="Kuznetsova I.G."/>
            <person name="Sazanova A.L."/>
            <person name="Kimeklis A.K."/>
            <person name="Belimov A.A."/>
            <person name="Andronov E.E."/>
            <person name="Pinaev A.G."/>
            <person name="Chizhevskaya E.P."/>
            <person name="Pukhaev A.R."/>
            <person name="Popov K.P."/>
            <person name="Willems A."/>
            <person name="Tikhonovich I.A."/>
        </authorList>
    </citation>
    <scope>NUCLEOTIDE SEQUENCE [LARGE SCALE GENOMIC DNA]</scope>
    <source>
        <strain evidence="2 3">Vaf18</strain>
    </source>
</reference>
<feature type="domain" description="Transglutaminase-like" evidence="1">
    <location>
        <begin position="159"/>
        <end position="224"/>
    </location>
</feature>
<keyword evidence="3" id="KW-1185">Reference proteome</keyword>
<evidence type="ECO:0000313" key="3">
    <source>
        <dbReference type="Proteomes" id="UP000094969"/>
    </source>
</evidence>
<dbReference type="EMBL" id="CP017147">
    <property type="protein sequence ID" value="AOO83063.1"/>
    <property type="molecule type" value="Genomic_DNA"/>
</dbReference>
<dbReference type="SMART" id="SM00460">
    <property type="entry name" value="TGc"/>
    <property type="match status" value="1"/>
</dbReference>
<accession>A0A1D7U6R2</accession>
<dbReference type="AlphaFoldDB" id="A0A1D7U6R2"/>